<evidence type="ECO:0000313" key="2">
    <source>
        <dbReference type="Proteomes" id="UP001433508"/>
    </source>
</evidence>
<name>A0ACC3SX18_LIPKO</name>
<keyword evidence="2" id="KW-1185">Reference proteome</keyword>
<sequence length="129" mass="14880">MAIGDYRQIENVENNGRWTSSYSGAVYGRARSRTPSASHSAHRAYATSLSVPAFPLVPGLSSVRPNMLQNVCHNVLLKVQIHNLSLYLRFLGFNLFYSPLMQHVMLFLSRLLFFLRSSRRRICWSQLYR</sequence>
<proteinExistence type="predicted"/>
<evidence type="ECO:0000313" key="1">
    <source>
        <dbReference type="EMBL" id="KAK9236218.1"/>
    </source>
</evidence>
<dbReference type="Proteomes" id="UP001433508">
    <property type="component" value="Unassembled WGS sequence"/>
</dbReference>
<reference evidence="2" key="1">
    <citation type="journal article" date="2024" name="Front. Bioeng. Biotechnol.">
        <title>Genome-scale model development and genomic sequencing of the oleaginous clade Lipomyces.</title>
        <authorList>
            <person name="Czajka J.J."/>
            <person name="Han Y."/>
            <person name="Kim J."/>
            <person name="Mondo S.J."/>
            <person name="Hofstad B.A."/>
            <person name="Robles A."/>
            <person name="Haridas S."/>
            <person name="Riley R."/>
            <person name="LaButti K."/>
            <person name="Pangilinan J."/>
            <person name="Andreopoulos W."/>
            <person name="Lipzen A."/>
            <person name="Yan J."/>
            <person name="Wang M."/>
            <person name="Ng V."/>
            <person name="Grigoriev I.V."/>
            <person name="Spatafora J.W."/>
            <person name="Magnuson J.K."/>
            <person name="Baker S.E."/>
            <person name="Pomraning K.R."/>
        </authorList>
    </citation>
    <scope>NUCLEOTIDE SEQUENCE [LARGE SCALE GENOMIC DNA]</scope>
    <source>
        <strain evidence="2">CBS 7786</strain>
    </source>
</reference>
<dbReference type="EMBL" id="MU971393">
    <property type="protein sequence ID" value="KAK9236218.1"/>
    <property type="molecule type" value="Genomic_DNA"/>
</dbReference>
<gene>
    <name evidence="1" type="ORF">V1525DRAFT_420628</name>
</gene>
<comment type="caution">
    <text evidence="1">The sequence shown here is derived from an EMBL/GenBank/DDBJ whole genome shotgun (WGS) entry which is preliminary data.</text>
</comment>
<accession>A0ACC3SX18</accession>
<protein>
    <submittedName>
        <fullName evidence="1">Uncharacterized protein</fullName>
    </submittedName>
</protein>
<organism evidence="1 2">
    <name type="scientific">Lipomyces kononenkoae</name>
    <name type="common">Yeast</name>
    <dbReference type="NCBI Taxonomy" id="34357"/>
    <lineage>
        <taxon>Eukaryota</taxon>
        <taxon>Fungi</taxon>
        <taxon>Dikarya</taxon>
        <taxon>Ascomycota</taxon>
        <taxon>Saccharomycotina</taxon>
        <taxon>Lipomycetes</taxon>
        <taxon>Lipomycetales</taxon>
        <taxon>Lipomycetaceae</taxon>
        <taxon>Lipomyces</taxon>
    </lineage>
</organism>